<evidence type="ECO:0000256" key="9">
    <source>
        <dbReference type="ARBA" id="ARBA00023067"/>
    </source>
</evidence>
<keyword evidence="6" id="KW-0963">Cytoplasm</keyword>
<comment type="subcellular location">
    <subcellularLocation>
        <location evidence="1">Chromosome</location>
    </subcellularLocation>
    <subcellularLocation>
        <location evidence="2">Cytoplasm</location>
    </subcellularLocation>
</comment>
<keyword evidence="10" id="KW-0131">Cell cycle</keyword>
<comment type="similarity">
    <text evidence="3">Belongs to the CND2 (condensin subunit 2) family.</text>
</comment>
<dbReference type="InterPro" id="IPR022816">
    <property type="entry name" value="Condensin_barren_su2"/>
</dbReference>
<evidence type="ECO:0000313" key="13">
    <source>
        <dbReference type="Proteomes" id="UP000663881"/>
    </source>
</evidence>
<keyword evidence="9" id="KW-0226">DNA condensation</keyword>
<proteinExistence type="inferred from homology"/>
<dbReference type="Proteomes" id="UP000663881">
    <property type="component" value="Unassembled WGS sequence"/>
</dbReference>
<evidence type="ECO:0000256" key="2">
    <source>
        <dbReference type="ARBA" id="ARBA00004496"/>
    </source>
</evidence>
<dbReference type="GO" id="GO:0005737">
    <property type="term" value="C:cytoplasm"/>
    <property type="evidence" value="ECO:0007669"/>
    <property type="project" value="UniProtKB-SubCell"/>
</dbReference>
<dbReference type="GO" id="GO:0000796">
    <property type="term" value="C:condensin complex"/>
    <property type="evidence" value="ECO:0007669"/>
    <property type="project" value="InterPro"/>
</dbReference>
<dbReference type="AlphaFoldDB" id="A0A818PV46"/>
<keyword evidence="8" id="KW-0498">Mitosis</keyword>
<keyword evidence="5" id="KW-0158">Chromosome</keyword>
<dbReference type="EMBL" id="CAJOAY010000312">
    <property type="protein sequence ID" value="CAF3626611.1"/>
    <property type="molecule type" value="Genomic_DNA"/>
</dbReference>
<dbReference type="PANTHER" id="PTHR13108">
    <property type="entry name" value="CONDENSIN COMPLEX SUBUNIT 2"/>
    <property type="match status" value="1"/>
</dbReference>
<evidence type="ECO:0000256" key="3">
    <source>
        <dbReference type="ARBA" id="ARBA00009471"/>
    </source>
</evidence>
<sequence>MALTMRMAEPTPRRSLAARRRTTKLLTFEDDNYEKENSLNESLKGRRQSRLFNSSINIETINDEPAQTPTQLVDLYQKTLELAAQGKINVKNAFSISLVERLPQVLNAIALDDIEHHHLGPNFVKAGSVIDTSAKIYGFRVDALHTETQKLSGNILNTEEENATNGENTEENRIEGGNENIDSEQIEAKKAARRVKSKVTTFIANDLSKITLEHEFEFRPLQPPNMCQWRGGIGKDSIYAEMVSSTMYSSSDYPLVDGFTNANNRPEEQQTKIDTILDHTITKMIDLTSLRDVIRTNETHDHILGNQALRDFSFNETPSNSFIDTIHESCLGQMDESHDKSSYSNNDDVDNDDGYNHDELVHAAIEDLNDDPSHSNEVFKNALSELSHQDPSSMISNLGNYQSQQSSDFNLPGADEILSASFMSTISFADQMPNLLHSKDVQSEYSYFDAAKLKLFAGPNIWKYTNLLTTTKATATTTNTSIIQHQQAPAFRHRVNSEVGNLGIVGPKRTVRVDFSNQTFIDQIMLGINNGRDKKSIGISQSALILRMREKSLNQMQLARKLRPLTDLTNSHNFPQLNFERLHVINRLNDKQQEHIQQHYNHDDNDDHDFHITIEHHDDDEDAPLAAMNYDFIRPVHYEKIEFAKGSTSVNAKNLKRQMIEEFKRQKIEHQRTLSLDTSTASQQSSLNHTSQATVEFSILCENLADHGHLSVQTDLASAFYCMLINCNENKLYMKNNSKRDDIFIQECPFTDQRDHSKLSYSYSSSSNLSTTSLLVN</sequence>
<organism evidence="12 13">
    <name type="scientific">Adineta steineri</name>
    <dbReference type="NCBI Taxonomy" id="433720"/>
    <lineage>
        <taxon>Eukaryota</taxon>
        <taxon>Metazoa</taxon>
        <taxon>Spiralia</taxon>
        <taxon>Gnathifera</taxon>
        <taxon>Rotifera</taxon>
        <taxon>Eurotatoria</taxon>
        <taxon>Bdelloidea</taxon>
        <taxon>Adinetida</taxon>
        <taxon>Adinetidae</taxon>
        <taxon>Adineta</taxon>
    </lineage>
</organism>
<keyword evidence="7" id="KW-0132">Cell division</keyword>
<dbReference type="OrthoDB" id="362021at2759"/>
<comment type="caution">
    <text evidence="12">The sequence shown here is derived from an EMBL/GenBank/DDBJ whole genome shotgun (WGS) entry which is preliminary data.</text>
</comment>
<dbReference type="GO" id="GO:0003682">
    <property type="term" value="F:chromatin binding"/>
    <property type="evidence" value="ECO:0007669"/>
    <property type="project" value="TreeGrafter"/>
</dbReference>
<evidence type="ECO:0000313" key="11">
    <source>
        <dbReference type="EMBL" id="CAF1147950.1"/>
    </source>
</evidence>
<evidence type="ECO:0000256" key="7">
    <source>
        <dbReference type="ARBA" id="ARBA00022618"/>
    </source>
</evidence>
<evidence type="ECO:0000256" key="6">
    <source>
        <dbReference type="ARBA" id="ARBA00022490"/>
    </source>
</evidence>
<dbReference type="Proteomes" id="UP000663891">
    <property type="component" value="Unassembled WGS sequence"/>
</dbReference>
<evidence type="ECO:0000256" key="4">
    <source>
        <dbReference type="ARBA" id="ARBA00016065"/>
    </source>
</evidence>
<evidence type="ECO:0000256" key="1">
    <source>
        <dbReference type="ARBA" id="ARBA00004286"/>
    </source>
</evidence>
<evidence type="ECO:0000256" key="8">
    <source>
        <dbReference type="ARBA" id="ARBA00022776"/>
    </source>
</evidence>
<reference evidence="12" key="1">
    <citation type="submission" date="2021-02" db="EMBL/GenBank/DDBJ databases">
        <authorList>
            <person name="Nowell W R."/>
        </authorList>
    </citation>
    <scope>NUCLEOTIDE SEQUENCE</scope>
</reference>
<dbReference type="EMBL" id="CAJNON010000257">
    <property type="protein sequence ID" value="CAF1147950.1"/>
    <property type="molecule type" value="Genomic_DNA"/>
</dbReference>
<dbReference type="Pfam" id="PF05786">
    <property type="entry name" value="Cnd2"/>
    <property type="match status" value="1"/>
</dbReference>
<dbReference type="GO" id="GO:0007076">
    <property type="term" value="P:mitotic chromosome condensation"/>
    <property type="evidence" value="ECO:0007669"/>
    <property type="project" value="InterPro"/>
</dbReference>
<protein>
    <recommendedName>
        <fullName evidence="4">Condensin complex subunit 2</fullName>
    </recommendedName>
</protein>
<evidence type="ECO:0000256" key="10">
    <source>
        <dbReference type="ARBA" id="ARBA00023306"/>
    </source>
</evidence>
<dbReference type="GO" id="GO:0051301">
    <property type="term" value="P:cell division"/>
    <property type="evidence" value="ECO:0007669"/>
    <property type="project" value="UniProtKB-KW"/>
</dbReference>
<evidence type="ECO:0000313" key="12">
    <source>
        <dbReference type="EMBL" id="CAF3626611.1"/>
    </source>
</evidence>
<accession>A0A818PV46</accession>
<dbReference type="PANTHER" id="PTHR13108:SF9">
    <property type="entry name" value="CONDENSIN COMPLEX SUBUNIT 2"/>
    <property type="match status" value="1"/>
</dbReference>
<name>A0A818PV46_9BILA</name>
<evidence type="ECO:0000256" key="5">
    <source>
        <dbReference type="ARBA" id="ARBA00022454"/>
    </source>
</evidence>
<gene>
    <name evidence="12" type="ORF">OKA104_LOCUS7903</name>
    <name evidence="11" type="ORF">VCS650_LOCUS22643</name>
</gene>